<protein>
    <recommendedName>
        <fullName evidence="1">RNA polymerase alpha subunit C-terminal domain-containing protein</fullName>
    </recommendedName>
</protein>
<keyword evidence="3" id="KW-1185">Reference proteome</keyword>
<dbReference type="GO" id="GO:0003677">
    <property type="term" value="F:DNA binding"/>
    <property type="evidence" value="ECO:0007669"/>
    <property type="project" value="InterPro"/>
</dbReference>
<dbReference type="InterPro" id="IPR011260">
    <property type="entry name" value="RNAP_asu_C"/>
</dbReference>
<dbReference type="GO" id="GO:0003899">
    <property type="term" value="F:DNA-directed RNA polymerase activity"/>
    <property type="evidence" value="ECO:0007669"/>
    <property type="project" value="InterPro"/>
</dbReference>
<dbReference type="AlphaFoldDB" id="A0AAE3EYJ4"/>
<feature type="domain" description="RNA polymerase alpha subunit C-terminal" evidence="1">
    <location>
        <begin position="44"/>
        <end position="100"/>
    </location>
</feature>
<evidence type="ECO:0000313" key="3">
    <source>
        <dbReference type="Proteomes" id="UP001200642"/>
    </source>
</evidence>
<organism evidence="2 3">
    <name type="scientific">Cerina litoralis</name>
    <dbReference type="NCBI Taxonomy" id="2874477"/>
    <lineage>
        <taxon>Bacteria</taxon>
        <taxon>Pseudomonadati</taxon>
        <taxon>Bacteroidota</taxon>
        <taxon>Flavobacteriia</taxon>
        <taxon>Flavobacteriales</taxon>
        <taxon>Flavobacteriaceae</taxon>
        <taxon>Cerina</taxon>
    </lineage>
</organism>
<evidence type="ECO:0000259" key="1">
    <source>
        <dbReference type="Pfam" id="PF03118"/>
    </source>
</evidence>
<dbReference type="GO" id="GO:0006351">
    <property type="term" value="P:DNA-templated transcription"/>
    <property type="evidence" value="ECO:0007669"/>
    <property type="project" value="InterPro"/>
</dbReference>
<dbReference type="EMBL" id="JAIRBC010000024">
    <property type="protein sequence ID" value="MCG2462067.1"/>
    <property type="molecule type" value="Genomic_DNA"/>
</dbReference>
<proteinExistence type="predicted"/>
<dbReference type="SUPFAM" id="SSF47789">
    <property type="entry name" value="C-terminal domain of RNA polymerase alpha subunit"/>
    <property type="match status" value="1"/>
</dbReference>
<dbReference type="Proteomes" id="UP001200642">
    <property type="component" value="Unassembled WGS sequence"/>
</dbReference>
<sequence>MVTYKEFLKALEAVKKFKEQISDLHRDVEDKVGTISNFIGVDKDTKIYRLPLSKRTMNILREMNQIDFLEGTTKDLAKISLKELSRTKNAGRKTIDEIKKLCLFANLEMKT</sequence>
<gene>
    <name evidence="2" type="ORF">K8352_15005</name>
</gene>
<reference evidence="2" key="1">
    <citation type="submission" date="2023-02" db="EMBL/GenBank/DDBJ databases">
        <title>Genome of Flavobacteriaceae gen. nov. sp. strain F89.</title>
        <authorList>
            <person name="Wang Y."/>
        </authorList>
    </citation>
    <scope>NUCLEOTIDE SEQUENCE</scope>
    <source>
        <strain evidence="2">F89</strain>
    </source>
</reference>
<evidence type="ECO:0000313" key="2">
    <source>
        <dbReference type="EMBL" id="MCG2462067.1"/>
    </source>
</evidence>
<comment type="caution">
    <text evidence="2">The sequence shown here is derived from an EMBL/GenBank/DDBJ whole genome shotgun (WGS) entry which is preliminary data.</text>
</comment>
<dbReference type="RefSeq" id="WP_317903208.1">
    <property type="nucleotide sequence ID" value="NZ_JAIRBC010000024.1"/>
</dbReference>
<dbReference type="Pfam" id="PF03118">
    <property type="entry name" value="RNA_pol_A_CTD"/>
    <property type="match status" value="1"/>
</dbReference>
<dbReference type="Gene3D" id="1.10.150.20">
    <property type="entry name" value="5' to 3' exonuclease, C-terminal subdomain"/>
    <property type="match status" value="1"/>
</dbReference>
<name>A0AAE3EYJ4_9FLAO</name>
<accession>A0AAE3EYJ4</accession>